<dbReference type="SMART" id="SM00354">
    <property type="entry name" value="HTH_LACI"/>
    <property type="match status" value="1"/>
</dbReference>
<evidence type="ECO:0000256" key="1">
    <source>
        <dbReference type="ARBA" id="ARBA00023015"/>
    </source>
</evidence>
<dbReference type="Proteomes" id="UP000546464">
    <property type="component" value="Unassembled WGS sequence"/>
</dbReference>
<dbReference type="RefSeq" id="WP_185677291.1">
    <property type="nucleotide sequence ID" value="NZ_JACHVB010000064.1"/>
</dbReference>
<dbReference type="Gene3D" id="3.40.50.2300">
    <property type="match status" value="2"/>
</dbReference>
<comment type="caution">
    <text evidence="5">The sequence shown here is derived from an EMBL/GenBank/DDBJ whole genome shotgun (WGS) entry which is preliminary data.</text>
</comment>
<dbReference type="InterPro" id="IPR000843">
    <property type="entry name" value="HTH_LacI"/>
</dbReference>
<gene>
    <name evidence="5" type="ORF">H5P28_19105</name>
</gene>
<evidence type="ECO:0000256" key="2">
    <source>
        <dbReference type="ARBA" id="ARBA00023125"/>
    </source>
</evidence>
<dbReference type="SUPFAM" id="SSF47413">
    <property type="entry name" value="lambda repressor-like DNA-binding domains"/>
    <property type="match status" value="1"/>
</dbReference>
<evidence type="ECO:0000313" key="5">
    <source>
        <dbReference type="EMBL" id="MBC2596382.1"/>
    </source>
</evidence>
<dbReference type="EMBL" id="JACHVB010000064">
    <property type="protein sequence ID" value="MBC2596382.1"/>
    <property type="molecule type" value="Genomic_DNA"/>
</dbReference>
<keyword evidence="1" id="KW-0805">Transcription regulation</keyword>
<name>A0A842HIY5_9BACT</name>
<dbReference type="AlphaFoldDB" id="A0A842HIY5"/>
<dbReference type="InterPro" id="IPR028082">
    <property type="entry name" value="Peripla_BP_I"/>
</dbReference>
<evidence type="ECO:0000256" key="3">
    <source>
        <dbReference type="ARBA" id="ARBA00023163"/>
    </source>
</evidence>
<dbReference type="GO" id="GO:0003700">
    <property type="term" value="F:DNA-binding transcription factor activity"/>
    <property type="evidence" value="ECO:0007669"/>
    <property type="project" value="TreeGrafter"/>
</dbReference>
<reference evidence="5 6" key="1">
    <citation type="submission" date="2020-07" db="EMBL/GenBank/DDBJ databases">
        <authorList>
            <person name="Feng X."/>
        </authorList>
    </citation>
    <scope>NUCLEOTIDE SEQUENCE [LARGE SCALE GENOMIC DNA]</scope>
    <source>
        <strain evidence="5 6">JCM31066</strain>
    </source>
</reference>
<dbReference type="PROSITE" id="PS50932">
    <property type="entry name" value="HTH_LACI_2"/>
    <property type="match status" value="1"/>
</dbReference>
<dbReference type="SUPFAM" id="SSF53822">
    <property type="entry name" value="Periplasmic binding protein-like I"/>
    <property type="match status" value="1"/>
</dbReference>
<sequence>MSGPADRTPSLQDIADKLGVTKATVSMALRNHPRISLKTREAVKQTAAELGYRINPLVAACMTQMRTRREPGGETTLAFLHDHRQEDIVRGSLPASYAFRGAVERGQPLGYRVEPFAINSPGMTHRRLSDILTHRGIRGVIVSLLQESKVVDLAWDHFAGVSIGYTLHPAVLDRICHDHFTACLSTLERLTRLGYGRIGLALRGIDHRRSVHFWAAAYLSFFRENHKRPLPILIVEGEDRAALARWLREARPDVVLSGNSFIPGWAREDQLADAETDFVNLSWEPGHAELAGVSHTFSEMGAGAVESVTAALQLNQTGLPLKPKTTLIPGEWIDGPSLRHACD</sequence>
<dbReference type="Pfam" id="PF00356">
    <property type="entry name" value="LacI"/>
    <property type="match status" value="1"/>
</dbReference>
<protein>
    <submittedName>
        <fullName evidence="5">LacI family DNA-binding transcriptional regulator</fullName>
    </submittedName>
</protein>
<evidence type="ECO:0000313" key="6">
    <source>
        <dbReference type="Proteomes" id="UP000546464"/>
    </source>
</evidence>
<dbReference type="CDD" id="cd01392">
    <property type="entry name" value="HTH_LacI"/>
    <property type="match status" value="1"/>
</dbReference>
<dbReference type="GO" id="GO:0000976">
    <property type="term" value="F:transcription cis-regulatory region binding"/>
    <property type="evidence" value="ECO:0007669"/>
    <property type="project" value="TreeGrafter"/>
</dbReference>
<dbReference type="PANTHER" id="PTHR30146:SF109">
    <property type="entry name" value="HTH-TYPE TRANSCRIPTIONAL REGULATOR GALS"/>
    <property type="match status" value="1"/>
</dbReference>
<feature type="domain" description="HTH lacI-type" evidence="4">
    <location>
        <begin position="9"/>
        <end position="63"/>
    </location>
</feature>
<keyword evidence="6" id="KW-1185">Reference proteome</keyword>
<keyword evidence="2 5" id="KW-0238">DNA-binding</keyword>
<keyword evidence="3" id="KW-0804">Transcription</keyword>
<proteinExistence type="predicted"/>
<dbReference type="InterPro" id="IPR010982">
    <property type="entry name" value="Lambda_DNA-bd_dom_sf"/>
</dbReference>
<dbReference type="PANTHER" id="PTHR30146">
    <property type="entry name" value="LACI-RELATED TRANSCRIPTIONAL REPRESSOR"/>
    <property type="match status" value="1"/>
</dbReference>
<dbReference type="Gene3D" id="1.10.260.40">
    <property type="entry name" value="lambda repressor-like DNA-binding domains"/>
    <property type="match status" value="1"/>
</dbReference>
<evidence type="ECO:0000259" key="4">
    <source>
        <dbReference type="PROSITE" id="PS50932"/>
    </source>
</evidence>
<accession>A0A842HIY5</accession>
<organism evidence="5 6">
    <name type="scientific">Ruficoccus amylovorans</name>
    <dbReference type="NCBI Taxonomy" id="1804625"/>
    <lineage>
        <taxon>Bacteria</taxon>
        <taxon>Pseudomonadati</taxon>
        <taxon>Verrucomicrobiota</taxon>
        <taxon>Opitutia</taxon>
        <taxon>Puniceicoccales</taxon>
        <taxon>Cerasicoccaceae</taxon>
        <taxon>Ruficoccus</taxon>
    </lineage>
</organism>